<dbReference type="PANTHER" id="PTHR33416">
    <property type="entry name" value="NUCLEAR PORE COMPLEX PROTEIN NUP1"/>
    <property type="match status" value="1"/>
</dbReference>
<feature type="compositionally biased region" description="Low complexity" evidence="1">
    <location>
        <begin position="1"/>
        <end position="12"/>
    </location>
</feature>
<evidence type="ECO:0000256" key="1">
    <source>
        <dbReference type="SAM" id="MobiDB-lite"/>
    </source>
</evidence>
<dbReference type="AlphaFoldDB" id="B8B0Z3"/>
<feature type="region of interest" description="Disordered" evidence="1">
    <location>
        <begin position="407"/>
        <end position="447"/>
    </location>
</feature>
<evidence type="ECO:0000313" key="3">
    <source>
        <dbReference type="Proteomes" id="UP000007015"/>
    </source>
</evidence>
<reference evidence="2 3" key="1">
    <citation type="journal article" date="2005" name="PLoS Biol.">
        <title>The genomes of Oryza sativa: a history of duplications.</title>
        <authorList>
            <person name="Yu J."/>
            <person name="Wang J."/>
            <person name="Lin W."/>
            <person name="Li S."/>
            <person name="Li H."/>
            <person name="Zhou J."/>
            <person name="Ni P."/>
            <person name="Dong W."/>
            <person name="Hu S."/>
            <person name="Zeng C."/>
            <person name="Zhang J."/>
            <person name="Zhang Y."/>
            <person name="Li R."/>
            <person name="Xu Z."/>
            <person name="Li S."/>
            <person name="Li X."/>
            <person name="Zheng H."/>
            <person name="Cong L."/>
            <person name="Lin L."/>
            <person name="Yin J."/>
            <person name="Geng J."/>
            <person name="Li G."/>
            <person name="Shi J."/>
            <person name="Liu J."/>
            <person name="Lv H."/>
            <person name="Li J."/>
            <person name="Wang J."/>
            <person name="Deng Y."/>
            <person name="Ran L."/>
            <person name="Shi X."/>
            <person name="Wang X."/>
            <person name="Wu Q."/>
            <person name="Li C."/>
            <person name="Ren X."/>
            <person name="Wang J."/>
            <person name="Wang X."/>
            <person name="Li D."/>
            <person name="Liu D."/>
            <person name="Zhang X."/>
            <person name="Ji Z."/>
            <person name="Zhao W."/>
            <person name="Sun Y."/>
            <person name="Zhang Z."/>
            <person name="Bao J."/>
            <person name="Han Y."/>
            <person name="Dong L."/>
            <person name="Ji J."/>
            <person name="Chen P."/>
            <person name="Wu S."/>
            <person name="Liu J."/>
            <person name="Xiao Y."/>
            <person name="Bu D."/>
            <person name="Tan J."/>
            <person name="Yang L."/>
            <person name="Ye C."/>
            <person name="Zhang J."/>
            <person name="Xu J."/>
            <person name="Zhou Y."/>
            <person name="Yu Y."/>
            <person name="Zhang B."/>
            <person name="Zhuang S."/>
            <person name="Wei H."/>
            <person name="Liu B."/>
            <person name="Lei M."/>
            <person name="Yu H."/>
            <person name="Li Y."/>
            <person name="Xu H."/>
            <person name="Wei S."/>
            <person name="He X."/>
            <person name="Fang L."/>
            <person name="Zhang Z."/>
            <person name="Zhang Y."/>
            <person name="Huang X."/>
            <person name="Su Z."/>
            <person name="Tong W."/>
            <person name="Li J."/>
            <person name="Tong Z."/>
            <person name="Li S."/>
            <person name="Ye J."/>
            <person name="Wang L."/>
            <person name="Fang L."/>
            <person name="Lei T."/>
            <person name="Chen C."/>
            <person name="Chen H."/>
            <person name="Xu Z."/>
            <person name="Li H."/>
            <person name="Huang H."/>
            <person name="Zhang F."/>
            <person name="Xu H."/>
            <person name="Li N."/>
            <person name="Zhao C."/>
            <person name="Li S."/>
            <person name="Dong L."/>
            <person name="Huang Y."/>
            <person name="Li L."/>
            <person name="Xi Y."/>
            <person name="Qi Q."/>
            <person name="Li W."/>
            <person name="Zhang B."/>
            <person name="Hu W."/>
            <person name="Zhang Y."/>
            <person name="Tian X."/>
            <person name="Jiao Y."/>
            <person name="Liang X."/>
            <person name="Jin J."/>
            <person name="Gao L."/>
            <person name="Zheng W."/>
            <person name="Hao B."/>
            <person name="Liu S."/>
            <person name="Wang W."/>
            <person name="Yuan L."/>
            <person name="Cao M."/>
            <person name="McDermott J."/>
            <person name="Samudrala R."/>
            <person name="Wang J."/>
            <person name="Wong G.K."/>
            <person name="Yang H."/>
        </authorList>
    </citation>
    <scope>NUCLEOTIDE SEQUENCE [LARGE SCALE GENOMIC DNA]</scope>
    <source>
        <strain evidence="3">cv. 93-11</strain>
    </source>
</reference>
<feature type="region of interest" description="Disordered" evidence="1">
    <location>
        <begin position="1"/>
        <end position="26"/>
    </location>
</feature>
<gene>
    <name evidence="2" type="ORF">OsI_23974</name>
</gene>
<feature type="region of interest" description="Disordered" evidence="1">
    <location>
        <begin position="479"/>
        <end position="501"/>
    </location>
</feature>
<accession>B8B0Z3</accession>
<keyword evidence="3" id="KW-1185">Reference proteome</keyword>
<dbReference type="OMA" id="SRHPGYI"/>
<name>B8B0Z3_ORYSI</name>
<dbReference type="Gramene" id="BGIOSGA023405-TA">
    <property type="protein sequence ID" value="BGIOSGA023405-PA"/>
    <property type="gene ID" value="BGIOSGA023405"/>
</dbReference>
<dbReference type="GO" id="GO:0005635">
    <property type="term" value="C:nuclear envelope"/>
    <property type="evidence" value="ECO:0007669"/>
    <property type="project" value="TreeGrafter"/>
</dbReference>
<dbReference type="GO" id="GO:0071763">
    <property type="term" value="P:nuclear membrane organization"/>
    <property type="evidence" value="ECO:0007669"/>
    <property type="project" value="TreeGrafter"/>
</dbReference>
<feature type="compositionally biased region" description="Low complexity" evidence="1">
    <location>
        <begin position="43"/>
        <end position="68"/>
    </location>
</feature>
<dbReference type="EMBL" id="CM000131">
    <property type="protein sequence ID" value="EEC81110.1"/>
    <property type="molecule type" value="Genomic_DNA"/>
</dbReference>
<sequence>MESPAAGGASPAPEAPPPPPRGWISGLVSGAGRILASVLGPDSPAAASGSATTTSATSPSASSSPASSRHPGYIRDHGNSPLFFPKANKLNKSENEAIMKDYSEASLAIISEIEPKDAIMQLLKQETYSRSECNALVKIIQERVVDSNLNGVDAGGLALPINWKTGRQANIGYSSLSPKGLLPATSIPPVQDHVFDNSAGAGASTTIAHDRGPFAHATDKIQSVLKRSCSVATDTPDPEDSRRVRPKINGNSLEISNFKQVDVIRTHSDSNSCENLIAKNHNSFGCFSGDDNKLSDVPLFGTNNLIYSNIVSIVGSADEKIGIPNKPSAGDDNKNYDSEFLNPCTNKDLKNSFPLKVEPLDVCIPFEQQMMDLSHQKHEHAACDDSCSVSKLMFKEDIETALSLPVGVPLENGSKNRRRRAPNTQRITPARSPAKGSRRKSNDVTVKSETDLLEQSKGSHDATVKSEIDLLEQSKLALMEQSPDLGDIPVKRPVGRPRKAK</sequence>
<protein>
    <submittedName>
        <fullName evidence="2">Uncharacterized protein</fullName>
    </submittedName>
</protein>
<dbReference type="PANTHER" id="PTHR33416:SF14">
    <property type="entry name" value="OS06G0658500 PROTEIN"/>
    <property type="match status" value="1"/>
</dbReference>
<proteinExistence type="predicted"/>
<dbReference type="Proteomes" id="UP000007015">
    <property type="component" value="Chromosome 6"/>
</dbReference>
<feature type="region of interest" description="Disordered" evidence="1">
    <location>
        <begin position="38"/>
        <end position="80"/>
    </location>
</feature>
<dbReference type="HOGENOM" id="CLU_032602_0_0_1"/>
<organism evidence="2 3">
    <name type="scientific">Oryza sativa subsp. indica</name>
    <name type="common">Rice</name>
    <dbReference type="NCBI Taxonomy" id="39946"/>
    <lineage>
        <taxon>Eukaryota</taxon>
        <taxon>Viridiplantae</taxon>
        <taxon>Streptophyta</taxon>
        <taxon>Embryophyta</taxon>
        <taxon>Tracheophyta</taxon>
        <taxon>Spermatophyta</taxon>
        <taxon>Magnoliopsida</taxon>
        <taxon>Liliopsida</taxon>
        <taxon>Poales</taxon>
        <taxon>Poaceae</taxon>
        <taxon>BOP clade</taxon>
        <taxon>Oryzoideae</taxon>
        <taxon>Oryzeae</taxon>
        <taxon>Oryzinae</taxon>
        <taxon>Oryza</taxon>
        <taxon>Oryza sativa</taxon>
    </lineage>
</organism>
<evidence type="ECO:0000313" key="2">
    <source>
        <dbReference type="EMBL" id="EEC81110.1"/>
    </source>
</evidence>